<dbReference type="InterPro" id="IPR012677">
    <property type="entry name" value="Nucleotide-bd_a/b_plait_sf"/>
</dbReference>
<dbReference type="PANTHER" id="PTHR47640">
    <property type="entry name" value="TRNA SELENOCYSTEINE 1-ASSOCIATED PROTEIN 1-RELATED-RELATED"/>
    <property type="match status" value="1"/>
</dbReference>
<organism evidence="6 7">
    <name type="scientific">Eruca vesicaria subsp. sativa</name>
    <name type="common">Garden rocket</name>
    <name type="synonym">Eruca sativa</name>
    <dbReference type="NCBI Taxonomy" id="29727"/>
    <lineage>
        <taxon>Eukaryota</taxon>
        <taxon>Viridiplantae</taxon>
        <taxon>Streptophyta</taxon>
        <taxon>Embryophyta</taxon>
        <taxon>Tracheophyta</taxon>
        <taxon>Spermatophyta</taxon>
        <taxon>Magnoliopsida</taxon>
        <taxon>eudicotyledons</taxon>
        <taxon>Gunneridae</taxon>
        <taxon>Pentapetalae</taxon>
        <taxon>rosids</taxon>
        <taxon>malvids</taxon>
        <taxon>Brassicales</taxon>
        <taxon>Brassicaceae</taxon>
        <taxon>Brassiceae</taxon>
        <taxon>Eruca</taxon>
    </lineage>
</organism>
<evidence type="ECO:0000313" key="6">
    <source>
        <dbReference type="EMBL" id="CAH8348301.1"/>
    </source>
</evidence>
<evidence type="ECO:0000256" key="2">
    <source>
        <dbReference type="ARBA" id="ARBA00022884"/>
    </source>
</evidence>
<evidence type="ECO:0000256" key="3">
    <source>
        <dbReference type="PROSITE-ProRule" id="PRU00176"/>
    </source>
</evidence>
<evidence type="ECO:0000259" key="5">
    <source>
        <dbReference type="PROSITE" id="PS51806"/>
    </source>
</evidence>
<dbReference type="InterPro" id="IPR025422">
    <property type="entry name" value="TGA_domain"/>
</dbReference>
<comment type="caution">
    <text evidence="6">The sequence shown here is derived from an EMBL/GenBank/DDBJ whole genome shotgun (WGS) entry which is preliminary data.</text>
</comment>
<dbReference type="EMBL" id="CAKOAT010159599">
    <property type="protein sequence ID" value="CAH8348301.1"/>
    <property type="molecule type" value="Genomic_DNA"/>
</dbReference>
<feature type="domain" description="DOG1" evidence="5">
    <location>
        <begin position="11"/>
        <end position="223"/>
    </location>
</feature>
<dbReference type="InterPro" id="IPR035979">
    <property type="entry name" value="RBD_domain_sf"/>
</dbReference>
<evidence type="ECO:0000259" key="4">
    <source>
        <dbReference type="PROSITE" id="PS50102"/>
    </source>
</evidence>
<gene>
    <name evidence="6" type="ORF">ERUC_LOCUS17339</name>
</gene>
<dbReference type="SUPFAM" id="SSF54928">
    <property type="entry name" value="RNA-binding domain, RBD"/>
    <property type="match status" value="1"/>
</dbReference>
<dbReference type="Gene3D" id="3.30.70.330">
    <property type="match status" value="2"/>
</dbReference>
<reference evidence="6 7" key="1">
    <citation type="submission" date="2022-03" db="EMBL/GenBank/DDBJ databases">
        <authorList>
            <person name="Macdonald S."/>
            <person name="Ahmed S."/>
            <person name="Newling K."/>
        </authorList>
    </citation>
    <scope>NUCLEOTIDE SEQUENCE [LARGE SCALE GENOMIC DNA]</scope>
</reference>
<dbReference type="SMART" id="SM00360">
    <property type="entry name" value="RRM"/>
    <property type="match status" value="2"/>
</dbReference>
<dbReference type="GO" id="GO:0003729">
    <property type="term" value="F:mRNA binding"/>
    <property type="evidence" value="ECO:0007669"/>
    <property type="project" value="UniProtKB-ARBA"/>
</dbReference>
<dbReference type="PROSITE" id="PS50102">
    <property type="entry name" value="RRM"/>
    <property type="match status" value="2"/>
</dbReference>
<dbReference type="GO" id="GO:0006397">
    <property type="term" value="P:mRNA processing"/>
    <property type="evidence" value="ECO:0007669"/>
    <property type="project" value="UniProtKB-KW"/>
</dbReference>
<protein>
    <submittedName>
        <fullName evidence="6">Uncharacterized protein</fullName>
    </submittedName>
</protein>
<feature type="domain" description="RRM" evidence="4">
    <location>
        <begin position="343"/>
        <end position="422"/>
    </location>
</feature>
<dbReference type="PANTHER" id="PTHR47640:SF48">
    <property type="entry name" value="POLYADENYLATE-BINDING PROTEIN RBP45B"/>
    <property type="match status" value="1"/>
</dbReference>
<dbReference type="InterPro" id="IPR000504">
    <property type="entry name" value="RRM_dom"/>
</dbReference>
<dbReference type="Pfam" id="PF00076">
    <property type="entry name" value="RRM_1"/>
    <property type="match status" value="2"/>
</dbReference>
<keyword evidence="2 3" id="KW-0694">RNA-binding</keyword>
<dbReference type="InterPro" id="IPR050825">
    <property type="entry name" value="RBM42_RBP45_47-like"/>
</dbReference>
<dbReference type="AlphaFoldDB" id="A0ABC8K7P7"/>
<dbReference type="PROSITE" id="PS51806">
    <property type="entry name" value="DOG1"/>
    <property type="match status" value="1"/>
</dbReference>
<evidence type="ECO:0000313" key="7">
    <source>
        <dbReference type="Proteomes" id="UP001642260"/>
    </source>
</evidence>
<accession>A0ABC8K7P7</accession>
<keyword evidence="7" id="KW-1185">Reference proteome</keyword>
<proteinExistence type="predicted"/>
<evidence type="ECO:0000256" key="1">
    <source>
        <dbReference type="ARBA" id="ARBA00022664"/>
    </source>
</evidence>
<keyword evidence="1" id="KW-0507">mRNA processing</keyword>
<dbReference type="Proteomes" id="UP001642260">
    <property type="component" value="Unassembled WGS sequence"/>
</dbReference>
<sequence length="423" mass="47928">MESSCFQSKKPLTVNELYTEWSKNLTEYCLPLLRESIYSDPRAIVPDTDVDNVMYYLIHHYETLITSSDNNTIRHILFPSGNETQLFFIGDIHPCLFTCLIRSLIDSDEQVKRVDEIERCMMLSVNNLVEQMSRVHIRFVARVSKNWVEATEEASSVMEAVDDAAEEEKEELVRIFVAANNLRKSVLKDIFKATTGIQAALFLESLCAFLDGFKDQNSPPLIDQQQHAAAPSLPHDLEKKKVEGQQHTSEADESPNRILWIGDVRDKTETEYLYRCFAKTGEDVSIRVPTHKVTGKSLGFGFIEFQSADAAEQALHKYNNTLMPGLVPSRRFRLMWAKKTATDSIFVGDLARDVTDQMLLKTFTDNGYSSAISATVSFDRVGRSKGYGFVTFSDHGQLLLAVERMNGVECSSRPMRIAHRRGN</sequence>
<name>A0ABC8K7P7_ERUVS</name>
<feature type="domain" description="RRM" evidence="4">
    <location>
        <begin position="257"/>
        <end position="339"/>
    </location>
</feature>